<gene>
    <name evidence="1" type="ORF">TNCT_659701</name>
</gene>
<evidence type="ECO:0000313" key="1">
    <source>
        <dbReference type="EMBL" id="GFQ88960.1"/>
    </source>
</evidence>
<dbReference type="EMBL" id="BMAO01033360">
    <property type="protein sequence ID" value="GFQ88960.1"/>
    <property type="molecule type" value="Genomic_DNA"/>
</dbReference>
<evidence type="ECO:0000313" key="2">
    <source>
        <dbReference type="Proteomes" id="UP000887116"/>
    </source>
</evidence>
<comment type="caution">
    <text evidence="1">The sequence shown here is derived from an EMBL/GenBank/DDBJ whole genome shotgun (WGS) entry which is preliminary data.</text>
</comment>
<reference evidence="1" key="1">
    <citation type="submission" date="2020-07" db="EMBL/GenBank/DDBJ databases">
        <title>Multicomponent nature underlies the extraordinary mechanical properties of spider dragline silk.</title>
        <authorList>
            <person name="Kono N."/>
            <person name="Nakamura H."/>
            <person name="Mori M."/>
            <person name="Yoshida Y."/>
            <person name="Ohtoshi R."/>
            <person name="Malay A.D."/>
            <person name="Moran D.A.P."/>
            <person name="Tomita M."/>
            <person name="Numata K."/>
            <person name="Arakawa K."/>
        </authorList>
    </citation>
    <scope>NUCLEOTIDE SEQUENCE</scope>
</reference>
<proteinExistence type="predicted"/>
<dbReference type="Proteomes" id="UP000887116">
    <property type="component" value="Unassembled WGS sequence"/>
</dbReference>
<protein>
    <submittedName>
        <fullName evidence="1">Uncharacterized protein</fullName>
    </submittedName>
</protein>
<sequence>MLKRVREIWSQLTLLEMFDSSRVQGILYLGTPGSEKALPGQKDKNVIMGRNGKTSFFADFSPVRSSRLSSAQTLYIAKKFNKIIL</sequence>
<accession>A0A8X6FTD2</accession>
<name>A0A8X6FTD2_TRICU</name>
<keyword evidence="2" id="KW-1185">Reference proteome</keyword>
<organism evidence="1 2">
    <name type="scientific">Trichonephila clavata</name>
    <name type="common">Joro spider</name>
    <name type="synonym">Nephila clavata</name>
    <dbReference type="NCBI Taxonomy" id="2740835"/>
    <lineage>
        <taxon>Eukaryota</taxon>
        <taxon>Metazoa</taxon>
        <taxon>Ecdysozoa</taxon>
        <taxon>Arthropoda</taxon>
        <taxon>Chelicerata</taxon>
        <taxon>Arachnida</taxon>
        <taxon>Araneae</taxon>
        <taxon>Araneomorphae</taxon>
        <taxon>Entelegynae</taxon>
        <taxon>Araneoidea</taxon>
        <taxon>Nephilidae</taxon>
        <taxon>Trichonephila</taxon>
    </lineage>
</organism>
<dbReference type="AlphaFoldDB" id="A0A8X6FTD2"/>